<dbReference type="Pfam" id="PF00126">
    <property type="entry name" value="HTH_1"/>
    <property type="match status" value="1"/>
</dbReference>
<dbReference type="PANTHER" id="PTHR30579">
    <property type="entry name" value="TRANSCRIPTIONAL REGULATOR"/>
    <property type="match status" value="1"/>
</dbReference>
<keyword evidence="4" id="KW-0010">Activator</keyword>
<dbReference type="InterPro" id="IPR017685">
    <property type="entry name" value="ArgP"/>
</dbReference>
<keyword evidence="2" id="KW-0805">Transcription regulation</keyword>
<dbReference type="Proteomes" id="UP000557772">
    <property type="component" value="Unassembled WGS sequence"/>
</dbReference>
<evidence type="ECO:0000313" key="8">
    <source>
        <dbReference type="Proteomes" id="UP000557772"/>
    </source>
</evidence>
<dbReference type="Pfam" id="PF03466">
    <property type="entry name" value="LysR_substrate"/>
    <property type="match status" value="1"/>
</dbReference>
<name>A0A849AHG1_9MICO</name>
<comment type="similarity">
    <text evidence="1">Belongs to the LysR transcriptional regulatory family.</text>
</comment>
<comment type="caution">
    <text evidence="7">The sequence shown here is derived from an EMBL/GenBank/DDBJ whole genome shotgun (WGS) entry which is preliminary data.</text>
</comment>
<evidence type="ECO:0000256" key="3">
    <source>
        <dbReference type="ARBA" id="ARBA00023125"/>
    </source>
</evidence>
<evidence type="ECO:0000313" key="7">
    <source>
        <dbReference type="EMBL" id="NNG39829.1"/>
    </source>
</evidence>
<dbReference type="NCBIfam" id="TIGR03298">
    <property type="entry name" value="argP"/>
    <property type="match status" value="1"/>
</dbReference>
<dbReference type="Gene3D" id="3.40.190.290">
    <property type="match status" value="1"/>
</dbReference>
<evidence type="ECO:0000256" key="2">
    <source>
        <dbReference type="ARBA" id="ARBA00023015"/>
    </source>
</evidence>
<keyword evidence="3" id="KW-0238">DNA-binding</keyword>
<evidence type="ECO:0000256" key="4">
    <source>
        <dbReference type="ARBA" id="ARBA00023159"/>
    </source>
</evidence>
<keyword evidence="5" id="KW-0804">Transcription</keyword>
<dbReference type="SUPFAM" id="SSF53850">
    <property type="entry name" value="Periplasmic binding protein-like II"/>
    <property type="match status" value="1"/>
</dbReference>
<accession>A0A849AHG1</accession>
<keyword evidence="8" id="KW-1185">Reference proteome</keyword>
<dbReference type="InterPro" id="IPR050176">
    <property type="entry name" value="LTTR"/>
</dbReference>
<dbReference type="NCBIfam" id="NF002964">
    <property type="entry name" value="PRK03635.1"/>
    <property type="match status" value="1"/>
</dbReference>
<dbReference type="InterPro" id="IPR005119">
    <property type="entry name" value="LysR_subst-bd"/>
</dbReference>
<evidence type="ECO:0000256" key="1">
    <source>
        <dbReference type="ARBA" id="ARBA00009437"/>
    </source>
</evidence>
<dbReference type="PROSITE" id="PS50931">
    <property type="entry name" value="HTH_LYSR"/>
    <property type="match status" value="1"/>
</dbReference>
<protein>
    <submittedName>
        <fullName evidence="7">LysR family transcriptional regulator ArgP</fullName>
    </submittedName>
</protein>
<dbReference type="InterPro" id="IPR036390">
    <property type="entry name" value="WH_DNA-bd_sf"/>
</dbReference>
<dbReference type="SUPFAM" id="SSF46785">
    <property type="entry name" value="Winged helix' DNA-binding domain"/>
    <property type="match status" value="1"/>
</dbReference>
<reference evidence="7 8" key="1">
    <citation type="submission" date="2020-05" db="EMBL/GenBank/DDBJ databases">
        <title>Flexivirga sp. ID2601S isolated from air conditioner.</title>
        <authorList>
            <person name="Kim D.H."/>
        </authorList>
    </citation>
    <scope>NUCLEOTIDE SEQUENCE [LARGE SCALE GENOMIC DNA]</scope>
    <source>
        <strain evidence="7 8">ID2601S</strain>
    </source>
</reference>
<organism evidence="7 8">
    <name type="scientific">Flexivirga aerilata</name>
    <dbReference type="NCBI Taxonomy" id="1656889"/>
    <lineage>
        <taxon>Bacteria</taxon>
        <taxon>Bacillati</taxon>
        <taxon>Actinomycetota</taxon>
        <taxon>Actinomycetes</taxon>
        <taxon>Micrococcales</taxon>
        <taxon>Dermacoccaceae</taxon>
        <taxon>Flexivirga</taxon>
    </lineage>
</organism>
<sequence length="289" mass="30821">MNDEQLGALIAVVDEGTFEAAARRLQITPSAVSQRIKALERRVGSVVVQRSSPCRPTAAGDVLVRLGRQRAALDADAMDALGHAPGVERLPVAVNADSLATWFPAVFGTAAGWPDVALSLRVEGQDHTGGLLRSGEVVAAVTADPVAVQGCSVTRLGAMRYLPVATPALREAHRKGNGVDWARLPTVQFNDHDDLQAAVLRRHGVEESVTTHQVPSSEAFVQAIAAGLGWGMLPIAQARDGLTAGTLVRLSSTDHVDVQLHWQSWRLRTARLDRLTEAVADAARVLRGR</sequence>
<dbReference type="GO" id="GO:0003677">
    <property type="term" value="F:DNA binding"/>
    <property type="evidence" value="ECO:0007669"/>
    <property type="project" value="UniProtKB-KW"/>
</dbReference>
<dbReference type="PANTHER" id="PTHR30579:SF2">
    <property type="entry name" value="HTH-TYPE TRANSCRIPTIONAL REGULATOR ARGP"/>
    <property type="match status" value="1"/>
</dbReference>
<dbReference type="GO" id="GO:0003700">
    <property type="term" value="F:DNA-binding transcription factor activity"/>
    <property type="evidence" value="ECO:0007669"/>
    <property type="project" value="InterPro"/>
</dbReference>
<dbReference type="RefSeq" id="WP_171154937.1">
    <property type="nucleotide sequence ID" value="NZ_JABENB010000001.1"/>
</dbReference>
<evidence type="ECO:0000259" key="6">
    <source>
        <dbReference type="PROSITE" id="PS50931"/>
    </source>
</evidence>
<dbReference type="EMBL" id="JABENB010000001">
    <property type="protein sequence ID" value="NNG39829.1"/>
    <property type="molecule type" value="Genomic_DNA"/>
</dbReference>
<dbReference type="Gene3D" id="1.10.10.10">
    <property type="entry name" value="Winged helix-like DNA-binding domain superfamily/Winged helix DNA-binding domain"/>
    <property type="match status" value="1"/>
</dbReference>
<feature type="domain" description="HTH lysR-type" evidence="6">
    <location>
        <begin position="1"/>
        <end position="57"/>
    </location>
</feature>
<dbReference type="InterPro" id="IPR036388">
    <property type="entry name" value="WH-like_DNA-bd_sf"/>
</dbReference>
<gene>
    <name evidence="7" type="ORF">HJ588_11155</name>
</gene>
<evidence type="ECO:0000256" key="5">
    <source>
        <dbReference type="ARBA" id="ARBA00023163"/>
    </source>
</evidence>
<dbReference type="InterPro" id="IPR000847">
    <property type="entry name" value="LysR_HTH_N"/>
</dbReference>
<proteinExistence type="inferred from homology"/>
<dbReference type="AlphaFoldDB" id="A0A849AHG1"/>